<reference evidence="3" key="1">
    <citation type="journal article" date="2017" name="Front. Plant Sci.">
        <title>Climate Clever Clovers: New Paradigm to Reduce the Environmental Footprint of Ruminants by Breeding Low Methanogenic Forages Utilizing Haplotype Variation.</title>
        <authorList>
            <person name="Kaur P."/>
            <person name="Appels R."/>
            <person name="Bayer P.E."/>
            <person name="Keeble-Gagnere G."/>
            <person name="Wang J."/>
            <person name="Hirakawa H."/>
            <person name="Shirasawa K."/>
            <person name="Vercoe P."/>
            <person name="Stefanova K."/>
            <person name="Durmic Z."/>
            <person name="Nichols P."/>
            <person name="Revell C."/>
            <person name="Isobe S.N."/>
            <person name="Edwards D."/>
            <person name="Erskine W."/>
        </authorList>
    </citation>
    <scope>NUCLEOTIDE SEQUENCE [LARGE SCALE GENOMIC DNA]</scope>
    <source>
        <strain evidence="3">cv. Daliak</strain>
    </source>
</reference>
<dbReference type="EMBL" id="DF973651">
    <property type="protein sequence ID" value="GAU37057.1"/>
    <property type="molecule type" value="Genomic_DNA"/>
</dbReference>
<feature type="region of interest" description="Disordered" evidence="1">
    <location>
        <begin position="1"/>
        <end position="38"/>
    </location>
</feature>
<sequence>MASRSARWRQSWAPQPLTPLMEGPDPETQEEGTKKESSWEAIREWFKAQKISPSANISSQSFYGTIHAKTQDLKLLLGVLGCPLAPIPSDHDPTLSIHNHIKDTPFETSTAKYIIQQYLAATGCLKQQKENKNMYATGMVKMICCETEISSGKNMLPGMWSLELVVGGNKIVAGSNGKTVWRHTPWLGTHAAKGPQRPLRRIIQV</sequence>
<dbReference type="AlphaFoldDB" id="A0A2Z6P3V4"/>
<evidence type="ECO:0000256" key="1">
    <source>
        <dbReference type="SAM" id="MobiDB-lite"/>
    </source>
</evidence>
<protein>
    <submittedName>
        <fullName evidence="2">Uncharacterized protein</fullName>
    </submittedName>
</protein>
<organism evidence="2 3">
    <name type="scientific">Trifolium subterraneum</name>
    <name type="common">Subterranean clover</name>
    <dbReference type="NCBI Taxonomy" id="3900"/>
    <lineage>
        <taxon>Eukaryota</taxon>
        <taxon>Viridiplantae</taxon>
        <taxon>Streptophyta</taxon>
        <taxon>Embryophyta</taxon>
        <taxon>Tracheophyta</taxon>
        <taxon>Spermatophyta</taxon>
        <taxon>Magnoliopsida</taxon>
        <taxon>eudicotyledons</taxon>
        <taxon>Gunneridae</taxon>
        <taxon>Pentapetalae</taxon>
        <taxon>rosids</taxon>
        <taxon>fabids</taxon>
        <taxon>Fabales</taxon>
        <taxon>Fabaceae</taxon>
        <taxon>Papilionoideae</taxon>
        <taxon>50 kb inversion clade</taxon>
        <taxon>NPAAA clade</taxon>
        <taxon>Hologalegina</taxon>
        <taxon>IRL clade</taxon>
        <taxon>Trifolieae</taxon>
        <taxon>Trifolium</taxon>
    </lineage>
</organism>
<dbReference type="Pfam" id="PF04788">
    <property type="entry name" value="DUF620"/>
    <property type="match status" value="1"/>
</dbReference>
<gene>
    <name evidence="2" type="ORF">TSUD_274180</name>
</gene>
<dbReference type="InterPro" id="IPR006873">
    <property type="entry name" value="DUF620"/>
</dbReference>
<dbReference type="PANTHER" id="PTHR31300:SF34">
    <property type="entry name" value="PLANT_T8K14-16 PROTEIN"/>
    <property type="match status" value="1"/>
</dbReference>
<evidence type="ECO:0000313" key="3">
    <source>
        <dbReference type="Proteomes" id="UP000242715"/>
    </source>
</evidence>
<proteinExistence type="predicted"/>
<dbReference type="Proteomes" id="UP000242715">
    <property type="component" value="Unassembled WGS sequence"/>
</dbReference>
<name>A0A2Z6P3V4_TRISU</name>
<accession>A0A2Z6P3V4</accession>
<dbReference type="OrthoDB" id="1863180at2759"/>
<dbReference type="PANTHER" id="PTHR31300">
    <property type="entry name" value="LIPASE"/>
    <property type="match status" value="1"/>
</dbReference>
<evidence type="ECO:0000313" key="2">
    <source>
        <dbReference type="EMBL" id="GAU37057.1"/>
    </source>
</evidence>
<keyword evidence="3" id="KW-1185">Reference proteome</keyword>